<evidence type="ECO:0000313" key="2">
    <source>
        <dbReference type="EMBL" id="KAF0251868.1"/>
    </source>
</evidence>
<dbReference type="InterPro" id="IPR004919">
    <property type="entry name" value="GmrSD_N"/>
</dbReference>
<dbReference type="EMBL" id="WOWR01000051">
    <property type="protein sequence ID" value="KAF0251868.1"/>
    <property type="molecule type" value="Genomic_DNA"/>
</dbReference>
<feature type="domain" description="GmrSD restriction endonucleases N-terminal" evidence="1">
    <location>
        <begin position="51"/>
        <end position="115"/>
    </location>
</feature>
<dbReference type="Pfam" id="PF03235">
    <property type="entry name" value="GmrSD_N"/>
    <property type="match status" value="1"/>
</dbReference>
<reference evidence="2 3" key="1">
    <citation type="submission" date="2019-12" db="EMBL/GenBank/DDBJ databases">
        <authorList>
            <person name="Woiski C."/>
        </authorList>
    </citation>
    <scope>NUCLEOTIDE SEQUENCE [LARGE SCALE GENOMIC DNA]</scope>
    <source>
        <strain evidence="2 3">BOE100</strain>
    </source>
</reference>
<dbReference type="AlphaFoldDB" id="A0A7V8J1L6"/>
<evidence type="ECO:0000313" key="3">
    <source>
        <dbReference type="Proteomes" id="UP000442695"/>
    </source>
</evidence>
<name>A0A7V8J1L6_PSEPU</name>
<proteinExistence type="predicted"/>
<accession>A0A7V8J1L6</accession>
<comment type="caution">
    <text evidence="2">The sequence shown here is derived from an EMBL/GenBank/DDBJ whole genome shotgun (WGS) entry which is preliminary data.</text>
</comment>
<organism evidence="2 3">
    <name type="scientific">Pseudomonas putida</name>
    <name type="common">Arthrobacter siderocapsulatus</name>
    <dbReference type="NCBI Taxonomy" id="303"/>
    <lineage>
        <taxon>Bacteria</taxon>
        <taxon>Pseudomonadati</taxon>
        <taxon>Pseudomonadota</taxon>
        <taxon>Gammaproteobacteria</taxon>
        <taxon>Pseudomonadales</taxon>
        <taxon>Pseudomonadaceae</taxon>
        <taxon>Pseudomonas</taxon>
    </lineage>
</organism>
<sequence>MPQKQLDATLQMFQVDMLASNLEAYSIDPARARAKYPWATRFAMGHPLAPWQRPAVWTEEQQVRFITSIWMGSDLGSYLVNGWYEFAKDGAYEVNSEVLLDGQQRLTALEGYLLGKFGVPDADGCVRYWSEVGDKERKRFLGMPFAQARVHSSDEAALRRVYDLRAFGGTAHTEDQRASA</sequence>
<evidence type="ECO:0000259" key="1">
    <source>
        <dbReference type="Pfam" id="PF03235"/>
    </source>
</evidence>
<protein>
    <submittedName>
        <fullName evidence="2">DUF262 domain-containing protein</fullName>
    </submittedName>
</protein>
<gene>
    <name evidence="2" type="ORF">GN299_26515</name>
</gene>
<dbReference type="Proteomes" id="UP000442695">
    <property type="component" value="Unassembled WGS sequence"/>
</dbReference>